<proteinExistence type="predicted"/>
<organism evidence="3 4">
    <name type="scientific">Ruminococcus albus 8</name>
    <dbReference type="NCBI Taxonomy" id="246199"/>
    <lineage>
        <taxon>Bacteria</taxon>
        <taxon>Bacillati</taxon>
        <taxon>Bacillota</taxon>
        <taxon>Clostridia</taxon>
        <taxon>Eubacteriales</taxon>
        <taxon>Oscillospiraceae</taxon>
        <taxon>Ruminococcus</taxon>
    </lineage>
</organism>
<dbReference type="EMBL" id="ADKM02000122">
    <property type="protein sequence ID" value="EGC01899.1"/>
    <property type="molecule type" value="Genomic_DNA"/>
</dbReference>
<reference evidence="3 4" key="1">
    <citation type="submission" date="2011-02" db="EMBL/GenBank/DDBJ databases">
        <authorList>
            <person name="Nelson K.E."/>
            <person name="Sutton G."/>
            <person name="Torralba M."/>
            <person name="Durkin S."/>
            <person name="Harkins D."/>
            <person name="Montgomery R."/>
            <person name="Ziemer C."/>
            <person name="Klaassens E."/>
            <person name="Ocuiv P."/>
            <person name="Morrison M."/>
        </authorList>
    </citation>
    <scope>NUCLEOTIDE SEQUENCE [LARGE SCALE GENOMIC DNA]</scope>
    <source>
        <strain evidence="3 4">8</strain>
    </source>
</reference>
<dbReference type="PANTHER" id="PTHR30619:SF1">
    <property type="entry name" value="RECOMBINATION PROTEIN 2"/>
    <property type="match status" value="1"/>
</dbReference>
<evidence type="ECO:0000313" key="4">
    <source>
        <dbReference type="Proteomes" id="UP000004259"/>
    </source>
</evidence>
<dbReference type="AlphaFoldDB" id="E9SG48"/>
<name>E9SG48_RUMAL</name>
<dbReference type="Pfam" id="PF00753">
    <property type="entry name" value="Lactamase_B"/>
    <property type="match status" value="1"/>
</dbReference>
<dbReference type="eggNOG" id="COG2333">
    <property type="taxonomic scope" value="Bacteria"/>
</dbReference>
<dbReference type="STRING" id="246199.CUS_7769"/>
<dbReference type="InterPro" id="IPR052159">
    <property type="entry name" value="Competence_DNA_uptake"/>
</dbReference>
<feature type="domain" description="Metallo-beta-lactamase" evidence="2">
    <location>
        <begin position="94"/>
        <end position="290"/>
    </location>
</feature>
<protein>
    <submittedName>
        <fullName evidence="3">Metallo-beta-lactamase domain protein</fullName>
    </submittedName>
</protein>
<accession>E9SG48</accession>
<dbReference type="Proteomes" id="UP000004259">
    <property type="component" value="Unassembled WGS sequence"/>
</dbReference>
<dbReference type="PANTHER" id="PTHR30619">
    <property type="entry name" value="DNA INTERNALIZATION/COMPETENCE PROTEIN COMEC/REC2"/>
    <property type="match status" value="1"/>
</dbReference>
<dbReference type="CDD" id="cd07731">
    <property type="entry name" value="ComA-like_MBL-fold"/>
    <property type="match status" value="1"/>
</dbReference>
<keyword evidence="1" id="KW-0812">Transmembrane</keyword>
<dbReference type="RefSeq" id="WP_002852329.1">
    <property type="nucleotide sequence ID" value="NZ_ADKM02000122.1"/>
</dbReference>
<dbReference type="InterPro" id="IPR036866">
    <property type="entry name" value="RibonucZ/Hydroxyglut_hydro"/>
</dbReference>
<dbReference type="SMART" id="SM00849">
    <property type="entry name" value="Lactamase_B"/>
    <property type="match status" value="1"/>
</dbReference>
<evidence type="ECO:0000313" key="3">
    <source>
        <dbReference type="EMBL" id="EGC01899.1"/>
    </source>
</evidence>
<dbReference type="InterPro" id="IPR001279">
    <property type="entry name" value="Metallo-B-lactamas"/>
</dbReference>
<gene>
    <name evidence="3" type="ORF">CUS_7769</name>
</gene>
<keyword evidence="1" id="KW-1133">Transmembrane helix</keyword>
<evidence type="ECO:0000259" key="2">
    <source>
        <dbReference type="SMART" id="SM00849"/>
    </source>
</evidence>
<dbReference type="SUPFAM" id="SSF56281">
    <property type="entry name" value="Metallo-hydrolase/oxidoreductase"/>
    <property type="match status" value="1"/>
</dbReference>
<keyword evidence="4" id="KW-1185">Reference proteome</keyword>
<dbReference type="Gene3D" id="3.60.15.10">
    <property type="entry name" value="Ribonuclease Z/Hydroxyacylglutathione hydrolase-like"/>
    <property type="match status" value="1"/>
</dbReference>
<dbReference type="InterPro" id="IPR035681">
    <property type="entry name" value="ComA-like_MBL"/>
</dbReference>
<feature type="transmembrane region" description="Helical" evidence="1">
    <location>
        <begin position="40"/>
        <end position="58"/>
    </location>
</feature>
<sequence>MAGNAGKKIMAVFKKAKKPANTPPPKPVGGKKKLSVKTRFQLILLVLAAFAAGVIYLLNYTGIMPFQDILVRLGLSERPATRADLEVHFIDVGQGDCALIMSQGEVMLIDSGDRDESNTVERYLMKQGVKRINYLIATHPHADHIGEMAEIIGQFEVDNFIMPRFPAEYTPTTQVYENMLNMLSAKDMTVTPAEDSEFTLGFCKVQLYASGIKDSENLNDYSVIVRLVHGDNSFLFTGDCENTEEKDLLSRDLKLDAKVLKAGHHGSYTSSSAEFLDAVKPDYAVISCGRNNDYGHPHDATLRRLKKYADNIYLTPRDGNIVFISDGTGLSVECSKGKK</sequence>
<comment type="caution">
    <text evidence="3">The sequence shown here is derived from an EMBL/GenBank/DDBJ whole genome shotgun (WGS) entry which is preliminary data.</text>
</comment>
<keyword evidence="1" id="KW-0472">Membrane</keyword>
<evidence type="ECO:0000256" key="1">
    <source>
        <dbReference type="SAM" id="Phobius"/>
    </source>
</evidence>